<dbReference type="Pfam" id="PF00125">
    <property type="entry name" value="Histone"/>
    <property type="match status" value="1"/>
</dbReference>
<keyword evidence="8" id="KW-1185">Reference proteome</keyword>
<dbReference type="OrthoDB" id="4926465at2759"/>
<dbReference type="EMBL" id="JAADYS010000390">
    <property type="protein sequence ID" value="KAF4470135.1"/>
    <property type="molecule type" value="Genomic_DNA"/>
</dbReference>
<evidence type="ECO:0000259" key="6">
    <source>
        <dbReference type="Pfam" id="PF00125"/>
    </source>
</evidence>
<dbReference type="GO" id="GO:0046982">
    <property type="term" value="F:protein heterodimerization activity"/>
    <property type="evidence" value="ECO:0007669"/>
    <property type="project" value="InterPro"/>
</dbReference>
<evidence type="ECO:0000256" key="2">
    <source>
        <dbReference type="ARBA" id="ARBA00010343"/>
    </source>
</evidence>
<dbReference type="PANTHER" id="PTHR11426">
    <property type="entry name" value="HISTONE H3"/>
    <property type="match status" value="1"/>
</dbReference>
<dbReference type="Proteomes" id="UP000554235">
    <property type="component" value="Unassembled WGS sequence"/>
</dbReference>
<evidence type="ECO:0000256" key="3">
    <source>
        <dbReference type="ARBA" id="ARBA00022454"/>
    </source>
</evidence>
<feature type="domain" description="Core Histone H2A/H2B/H3" evidence="6">
    <location>
        <begin position="13"/>
        <end position="93"/>
    </location>
</feature>
<dbReference type="GO" id="GO:0003677">
    <property type="term" value="F:DNA binding"/>
    <property type="evidence" value="ECO:0007669"/>
    <property type="project" value="InterPro"/>
</dbReference>
<gene>
    <name evidence="7" type="ORF">FALBO_2972</name>
</gene>
<dbReference type="PROSITE" id="PS00959">
    <property type="entry name" value="HISTONE_H3_2"/>
    <property type="match status" value="1"/>
</dbReference>
<proteinExistence type="inferred from homology"/>
<dbReference type="InterPro" id="IPR007125">
    <property type="entry name" value="H2A/H2B/H3"/>
</dbReference>
<evidence type="ECO:0000256" key="5">
    <source>
        <dbReference type="SAM" id="MobiDB-lite"/>
    </source>
</evidence>
<dbReference type="GO" id="GO:0000786">
    <property type="term" value="C:nucleosome"/>
    <property type="evidence" value="ECO:0007669"/>
    <property type="project" value="UniProtKB-KW"/>
</dbReference>
<keyword evidence="3" id="KW-0158">Chromosome</keyword>
<dbReference type="SMART" id="SM00428">
    <property type="entry name" value="H3"/>
    <property type="match status" value="1"/>
</dbReference>
<organism evidence="7 8">
    <name type="scientific">Fusarium albosuccineum</name>
    <dbReference type="NCBI Taxonomy" id="1237068"/>
    <lineage>
        <taxon>Eukaryota</taxon>
        <taxon>Fungi</taxon>
        <taxon>Dikarya</taxon>
        <taxon>Ascomycota</taxon>
        <taxon>Pezizomycotina</taxon>
        <taxon>Sordariomycetes</taxon>
        <taxon>Hypocreomycetidae</taxon>
        <taxon>Hypocreales</taxon>
        <taxon>Nectriaceae</taxon>
        <taxon>Fusarium</taxon>
        <taxon>Fusarium decemcellulare species complex</taxon>
    </lineage>
</organism>
<dbReference type="InterPro" id="IPR009072">
    <property type="entry name" value="Histone-fold"/>
</dbReference>
<evidence type="ECO:0000256" key="4">
    <source>
        <dbReference type="ARBA" id="ARBA00023269"/>
    </source>
</evidence>
<protein>
    <submittedName>
        <fullName evidence="7">Centromere that resembles histones required for proper kinetochore function</fullName>
    </submittedName>
</protein>
<accession>A0A8H4LKM2</accession>
<comment type="similarity">
    <text evidence="2">Belongs to the histone H3 family.</text>
</comment>
<evidence type="ECO:0000313" key="8">
    <source>
        <dbReference type="Proteomes" id="UP000554235"/>
    </source>
</evidence>
<dbReference type="PRINTS" id="PR00622">
    <property type="entry name" value="HISTONEH3"/>
</dbReference>
<name>A0A8H4LKM2_9HYPO</name>
<feature type="region of interest" description="Disordered" evidence="5">
    <location>
        <begin position="112"/>
        <end position="139"/>
    </location>
</feature>
<keyword evidence="4" id="KW-0544">Nucleosome core</keyword>
<dbReference type="SUPFAM" id="SSF47113">
    <property type="entry name" value="Histone-fold"/>
    <property type="match status" value="1"/>
</dbReference>
<comment type="subcellular location">
    <subcellularLocation>
        <location evidence="1">Chromosome</location>
    </subcellularLocation>
</comment>
<dbReference type="Gene3D" id="1.10.20.10">
    <property type="entry name" value="Histone, subunit A"/>
    <property type="match status" value="1"/>
</dbReference>
<evidence type="ECO:0000313" key="7">
    <source>
        <dbReference type="EMBL" id="KAF4470135.1"/>
    </source>
</evidence>
<reference evidence="7 8" key="1">
    <citation type="submission" date="2020-01" db="EMBL/GenBank/DDBJ databases">
        <title>Identification and distribution of gene clusters putatively required for synthesis of sphingolipid metabolism inhibitors in phylogenetically diverse species of the filamentous fungus Fusarium.</title>
        <authorList>
            <person name="Kim H.-S."/>
            <person name="Busman M."/>
            <person name="Brown D.W."/>
            <person name="Divon H."/>
            <person name="Uhlig S."/>
            <person name="Proctor R.H."/>
        </authorList>
    </citation>
    <scope>NUCLEOTIDE SEQUENCE [LARGE SCALE GENOMIC DNA]</scope>
    <source>
        <strain evidence="7 8">NRRL 20459</strain>
    </source>
</reference>
<comment type="caution">
    <text evidence="7">The sequence shown here is derived from an EMBL/GenBank/DDBJ whole genome shotgun (WGS) entry which is preliminary data.</text>
</comment>
<dbReference type="AlphaFoldDB" id="A0A8H4LKM2"/>
<dbReference type="InterPro" id="IPR000164">
    <property type="entry name" value="Histone_H3/CENP-A"/>
</dbReference>
<keyword evidence="4" id="KW-0238">DNA-binding</keyword>
<evidence type="ECO:0000256" key="1">
    <source>
        <dbReference type="ARBA" id="ARBA00004286"/>
    </source>
</evidence>
<dbReference type="GO" id="GO:0030527">
    <property type="term" value="F:structural constituent of chromatin"/>
    <property type="evidence" value="ECO:0007669"/>
    <property type="project" value="InterPro"/>
</dbReference>
<sequence>MKTANRPLDARRSEEIRKRKRLAIRKTPFARLVREIVHDIKGEHFAMEHMALLALQEAAENFIVYLFQASQVLFLRGKRATLHHTDIQLIRHILTIFPPEYHRALMYGNGEEGVKEGAEKAPESSHAAEDSEIKSDGHD</sequence>